<dbReference type="AlphaFoldDB" id="A0A1J9Q3U7"/>
<evidence type="ECO:0000313" key="3">
    <source>
        <dbReference type="EMBL" id="OJD09845.1"/>
    </source>
</evidence>
<dbReference type="EMBL" id="LGTZ01003305">
    <property type="protein sequence ID" value="OJD09845.1"/>
    <property type="molecule type" value="Genomic_DNA"/>
</dbReference>
<comment type="caution">
    <text evidence="3">The sequence shown here is derived from an EMBL/GenBank/DDBJ whole genome shotgun (WGS) entry which is preliminary data.</text>
</comment>
<sequence length="212" mass="24549">MDSSSSSRRPAHPPSRAEKINEPRCTPASAEKYAIAVSEVWKNERGQYSDLRPQVTPYDRIKAEGLLATISAKRYQQVATALGAAPVDGWRPAFHQWLLTFRAGATEYTRARGSVAPAFEEFTRDLERSKARLHDREEELEWREGRLHDREVEMDDWEAELEEREADCEQRELLVRQQHERQHRGPNQIGPPPRVSRASTIDNFRRSIPIRH</sequence>
<reference evidence="3 4" key="1">
    <citation type="submission" date="2015-08" db="EMBL/GenBank/DDBJ databases">
        <title>Emmonsia species relationships and genome sequence.</title>
        <authorList>
            <person name="Cuomo C.A."/>
            <person name="Schwartz I.S."/>
            <person name="Kenyon C."/>
            <person name="De Hoog G.S."/>
            <person name="Govender N.P."/>
            <person name="Botha A."/>
            <person name="Moreno L."/>
            <person name="De Vries M."/>
            <person name="Munoz J.F."/>
            <person name="Stielow J.B."/>
        </authorList>
    </citation>
    <scope>NUCLEOTIDE SEQUENCE [LARGE SCALE GENOMIC DNA]</scope>
    <source>
        <strain evidence="3 4">EI222</strain>
    </source>
</reference>
<keyword evidence="4" id="KW-1185">Reference proteome</keyword>
<dbReference type="VEuPathDB" id="FungiDB:ACJ73_10060"/>
<proteinExistence type="predicted"/>
<evidence type="ECO:0000256" key="2">
    <source>
        <dbReference type="SAM" id="MobiDB-lite"/>
    </source>
</evidence>
<feature type="coiled-coil region" evidence="1">
    <location>
        <begin position="119"/>
        <end position="174"/>
    </location>
</feature>
<evidence type="ECO:0000313" key="4">
    <source>
        <dbReference type="Proteomes" id="UP000242791"/>
    </source>
</evidence>
<name>A0A1J9Q3U7_9EURO</name>
<organism evidence="3 4">
    <name type="scientific">Blastomyces percursus</name>
    <dbReference type="NCBI Taxonomy" id="1658174"/>
    <lineage>
        <taxon>Eukaryota</taxon>
        <taxon>Fungi</taxon>
        <taxon>Dikarya</taxon>
        <taxon>Ascomycota</taxon>
        <taxon>Pezizomycotina</taxon>
        <taxon>Eurotiomycetes</taxon>
        <taxon>Eurotiomycetidae</taxon>
        <taxon>Onygenales</taxon>
        <taxon>Ajellomycetaceae</taxon>
        <taxon>Blastomyces</taxon>
    </lineage>
</organism>
<feature type="region of interest" description="Disordered" evidence="2">
    <location>
        <begin position="175"/>
        <end position="212"/>
    </location>
</feature>
<protein>
    <submittedName>
        <fullName evidence="3">Uncharacterized protein</fullName>
    </submittedName>
</protein>
<feature type="region of interest" description="Disordered" evidence="2">
    <location>
        <begin position="1"/>
        <end position="26"/>
    </location>
</feature>
<keyword evidence="1" id="KW-0175">Coiled coil</keyword>
<gene>
    <name evidence="3" type="ORF">ACJ73_10060</name>
</gene>
<accession>A0A1J9Q3U7</accession>
<dbReference type="Proteomes" id="UP000242791">
    <property type="component" value="Unassembled WGS sequence"/>
</dbReference>
<evidence type="ECO:0000256" key="1">
    <source>
        <dbReference type="SAM" id="Coils"/>
    </source>
</evidence>